<dbReference type="STRING" id="1314778.A0A5C3NUP9"/>
<evidence type="ECO:0000313" key="3">
    <source>
        <dbReference type="Proteomes" id="UP000308197"/>
    </source>
</evidence>
<feature type="compositionally biased region" description="Low complexity" evidence="1">
    <location>
        <begin position="412"/>
        <end position="423"/>
    </location>
</feature>
<reference evidence="2 3" key="1">
    <citation type="journal article" date="2019" name="Nat. Ecol. Evol.">
        <title>Megaphylogeny resolves global patterns of mushroom evolution.</title>
        <authorList>
            <person name="Varga T."/>
            <person name="Krizsan K."/>
            <person name="Foldi C."/>
            <person name="Dima B."/>
            <person name="Sanchez-Garcia M."/>
            <person name="Sanchez-Ramirez S."/>
            <person name="Szollosi G.J."/>
            <person name="Szarkandi J.G."/>
            <person name="Papp V."/>
            <person name="Albert L."/>
            <person name="Andreopoulos W."/>
            <person name="Angelini C."/>
            <person name="Antonin V."/>
            <person name="Barry K.W."/>
            <person name="Bougher N.L."/>
            <person name="Buchanan P."/>
            <person name="Buyck B."/>
            <person name="Bense V."/>
            <person name="Catcheside P."/>
            <person name="Chovatia M."/>
            <person name="Cooper J."/>
            <person name="Damon W."/>
            <person name="Desjardin D."/>
            <person name="Finy P."/>
            <person name="Geml J."/>
            <person name="Haridas S."/>
            <person name="Hughes K."/>
            <person name="Justo A."/>
            <person name="Karasinski D."/>
            <person name="Kautmanova I."/>
            <person name="Kiss B."/>
            <person name="Kocsube S."/>
            <person name="Kotiranta H."/>
            <person name="LaButti K.M."/>
            <person name="Lechner B.E."/>
            <person name="Liimatainen K."/>
            <person name="Lipzen A."/>
            <person name="Lukacs Z."/>
            <person name="Mihaltcheva S."/>
            <person name="Morgado L.N."/>
            <person name="Niskanen T."/>
            <person name="Noordeloos M.E."/>
            <person name="Ohm R.A."/>
            <person name="Ortiz-Santana B."/>
            <person name="Ovrebo C."/>
            <person name="Racz N."/>
            <person name="Riley R."/>
            <person name="Savchenko A."/>
            <person name="Shiryaev A."/>
            <person name="Soop K."/>
            <person name="Spirin V."/>
            <person name="Szebenyi C."/>
            <person name="Tomsovsky M."/>
            <person name="Tulloss R.E."/>
            <person name="Uehling J."/>
            <person name="Grigoriev I.V."/>
            <person name="Vagvolgyi C."/>
            <person name="Papp T."/>
            <person name="Martin F.M."/>
            <person name="Miettinen O."/>
            <person name="Hibbett D.S."/>
            <person name="Nagy L.G."/>
        </authorList>
    </citation>
    <scope>NUCLEOTIDE SEQUENCE [LARGE SCALE GENOMIC DNA]</scope>
    <source>
        <strain evidence="2 3">HHB13444</strain>
    </source>
</reference>
<feature type="region of interest" description="Disordered" evidence="1">
    <location>
        <begin position="406"/>
        <end position="425"/>
    </location>
</feature>
<proteinExistence type="predicted"/>
<name>A0A5C3NUP9_9APHY</name>
<dbReference type="InParanoid" id="A0A5C3NUP9"/>
<feature type="compositionally biased region" description="Polar residues" evidence="1">
    <location>
        <begin position="589"/>
        <end position="601"/>
    </location>
</feature>
<feature type="compositionally biased region" description="Low complexity" evidence="1">
    <location>
        <begin position="470"/>
        <end position="535"/>
    </location>
</feature>
<feature type="region of interest" description="Disordered" evidence="1">
    <location>
        <begin position="350"/>
        <end position="393"/>
    </location>
</feature>
<feature type="compositionally biased region" description="Low complexity" evidence="1">
    <location>
        <begin position="543"/>
        <end position="565"/>
    </location>
</feature>
<feature type="region of interest" description="Disordered" evidence="1">
    <location>
        <begin position="445"/>
        <end position="620"/>
    </location>
</feature>
<protein>
    <submittedName>
        <fullName evidence="2">Uncharacterized protein</fullName>
    </submittedName>
</protein>
<feature type="region of interest" description="Disordered" evidence="1">
    <location>
        <begin position="774"/>
        <end position="812"/>
    </location>
</feature>
<evidence type="ECO:0000256" key="1">
    <source>
        <dbReference type="SAM" id="MobiDB-lite"/>
    </source>
</evidence>
<dbReference type="Proteomes" id="UP000308197">
    <property type="component" value="Unassembled WGS sequence"/>
</dbReference>
<evidence type="ECO:0000313" key="2">
    <source>
        <dbReference type="EMBL" id="TFK81054.1"/>
    </source>
</evidence>
<keyword evidence="3" id="KW-1185">Reference proteome</keyword>
<organism evidence="2 3">
    <name type="scientific">Polyporus arcularius HHB13444</name>
    <dbReference type="NCBI Taxonomy" id="1314778"/>
    <lineage>
        <taxon>Eukaryota</taxon>
        <taxon>Fungi</taxon>
        <taxon>Dikarya</taxon>
        <taxon>Basidiomycota</taxon>
        <taxon>Agaricomycotina</taxon>
        <taxon>Agaricomycetes</taxon>
        <taxon>Polyporales</taxon>
        <taxon>Polyporaceae</taxon>
        <taxon>Polyporus</taxon>
    </lineage>
</organism>
<feature type="compositionally biased region" description="Low complexity" evidence="1">
    <location>
        <begin position="368"/>
        <end position="385"/>
    </location>
</feature>
<sequence length="812" mass="87281">MSTPSGNPITQRVSQKMKKRNQTSANDDPTEGDGRRWAKGAKYQFLFGLLIRWQDARDIGEMSTFYSRITLLFIRTFSWEHALDVEGTAPPDDPSEENLDAVLDVSGLTVEEIARRNVVYLDLRGKLQRWFRYHGTKSLKSRKPENSLVKIIKAFGSQAKAPRRMQTLQFYSKLYYDSRVKSIVDAEWPKVVAQAGASGTPPPKRLKHQNKVLARIFAAETAEFQDALKRQRDDEHEEEIAAWKASRLDFGDAGSTRSPEEFHEALDEASHWLPSFADALSKYLGLNVSVLLSGPIGSKGGRIDVKAAHAGKSNGVVPMIWPDYDSHGYKALLKGLLAFGNASFSEEECRRRALPGTTPDQDVELPGSSSRATTPSTVVSRSSSPAPVPPPARPVPPVLVAVMESAQRGKKAPGPQAAAAGMPAMPPPLRMVSTMRRAMNGASAIATSGAPESRPAEVAGGKVRAPPMILPSFSTSTTSSSLAPAPPTSSTSAPAPSPASAATISPSRAASPSISSTTSSTSSLIVLPPTTATSQLPPPPSLPTKASGASASATSAVLSTAVPSSHAGARSEAHATSPPPTSEHPGSSDRGSSPDIANSSLVPRPRESDTSAQPTAFSRVDAANCPPDFGRVVDYLMKHDTWGPIWEHCVATYVEIERYAAFEPCGSLLKPTDGRPSEVAAWMKRARKLVDFHISNVDEFADAWLYWWRINQPEDLSALNVTGANGIRLFLLTLAWWGSALGDGVNDARGARFADALLEVRSAFDHVLVAASQESEDMEVDKPEVALTQSRKRRRGTVSSSSVKKPKKGGKK</sequence>
<dbReference type="AlphaFoldDB" id="A0A5C3NUP9"/>
<gene>
    <name evidence="2" type="ORF">K466DRAFT_604816</name>
</gene>
<dbReference type="EMBL" id="ML211662">
    <property type="protein sequence ID" value="TFK81054.1"/>
    <property type="molecule type" value="Genomic_DNA"/>
</dbReference>
<feature type="compositionally biased region" description="Polar residues" evidence="1">
    <location>
        <begin position="1"/>
        <end position="14"/>
    </location>
</feature>
<feature type="region of interest" description="Disordered" evidence="1">
    <location>
        <begin position="1"/>
        <end position="35"/>
    </location>
</feature>
<accession>A0A5C3NUP9</accession>